<comment type="similarity">
    <text evidence="2">Belongs to the bacterial solute-binding protein 2 family.</text>
</comment>
<dbReference type="InterPro" id="IPR028082">
    <property type="entry name" value="Peripla_BP_I"/>
</dbReference>
<dbReference type="GO" id="GO:0030313">
    <property type="term" value="C:cell envelope"/>
    <property type="evidence" value="ECO:0007669"/>
    <property type="project" value="UniProtKB-SubCell"/>
</dbReference>
<evidence type="ECO:0000256" key="2">
    <source>
        <dbReference type="ARBA" id="ARBA00007639"/>
    </source>
</evidence>
<dbReference type="CDD" id="cd06324">
    <property type="entry name" value="PBP1_ABC_sugar_binding-like"/>
    <property type="match status" value="1"/>
</dbReference>
<keyword evidence="7" id="KW-1185">Reference proteome</keyword>
<dbReference type="EMBL" id="ANOH01000352">
    <property type="protein sequence ID" value="EMI53433.1"/>
    <property type="molecule type" value="Genomic_DNA"/>
</dbReference>
<evidence type="ECO:0000313" key="7">
    <source>
        <dbReference type="Proteomes" id="UP000011885"/>
    </source>
</evidence>
<dbReference type="Proteomes" id="UP000011885">
    <property type="component" value="Unassembled WGS sequence"/>
</dbReference>
<organism evidence="6 7">
    <name type="scientific">Rhodopirellula sallentina SM41</name>
    <dbReference type="NCBI Taxonomy" id="1263870"/>
    <lineage>
        <taxon>Bacteria</taxon>
        <taxon>Pseudomonadati</taxon>
        <taxon>Planctomycetota</taxon>
        <taxon>Planctomycetia</taxon>
        <taxon>Pirellulales</taxon>
        <taxon>Pirellulaceae</taxon>
        <taxon>Rhodopirellula</taxon>
    </lineage>
</organism>
<feature type="compositionally biased region" description="Polar residues" evidence="4">
    <location>
        <begin position="396"/>
        <end position="405"/>
    </location>
</feature>
<evidence type="ECO:0000313" key="6">
    <source>
        <dbReference type="EMBL" id="EMI53433.1"/>
    </source>
</evidence>
<evidence type="ECO:0000259" key="5">
    <source>
        <dbReference type="Pfam" id="PF13407"/>
    </source>
</evidence>
<dbReference type="GO" id="GO:0030246">
    <property type="term" value="F:carbohydrate binding"/>
    <property type="evidence" value="ECO:0007669"/>
    <property type="project" value="UniProtKB-ARBA"/>
</dbReference>
<protein>
    <submittedName>
        <fullName evidence="6">Periplasmic sugar-binding protein</fullName>
    </submittedName>
</protein>
<keyword evidence="3" id="KW-0732">Signal</keyword>
<comment type="caution">
    <text evidence="6">The sequence shown here is derived from an EMBL/GenBank/DDBJ whole genome shotgun (WGS) entry which is preliminary data.</text>
</comment>
<sequence>MILQWIGPVVAHRLPKYSSGAFLTALLGCLFAYPVSLACGDERIDADVKPRVVVLIGSDEDDPFWIQFAEFMNVAAGQLGLDVHFHFADGSLETMSSLVRAECERNVKPSCLVVQSFKRGGLRFLRIANSYKVPVFLINSGLVAEQKEKAGEPRQHLKYWISQMLPDDYGAGFDLTNSLIDEAKKDPNRLGPDGRVHVIALGGTVSHGASLHRTAGLMDAIAARSDEAVLDQLVAADWKEGFARSRCRFLQRRYPDASVVWTANDQMAMGAIEAVRDRGLVPGNNLIVGGVDATRQAIKAIQDGSLSATVGGHFQEGGWVAVVLHDYFNGLELSRIPTHFTSPMRLITSDNVDDYQKSLRAEQWQRIDFKQFSKLDQPDSQAYHFQYNLPPEDSQIGDTQTSTQIGEDRPSVERSSSNE</sequence>
<dbReference type="PATRIC" id="fig|1263870.3.peg.5413"/>
<dbReference type="SUPFAM" id="SSF53822">
    <property type="entry name" value="Periplasmic binding protein-like I"/>
    <property type="match status" value="1"/>
</dbReference>
<dbReference type="Gene3D" id="3.40.50.2300">
    <property type="match status" value="2"/>
</dbReference>
<name>M5UBP9_9BACT</name>
<dbReference type="AlphaFoldDB" id="M5UBP9"/>
<evidence type="ECO:0000256" key="3">
    <source>
        <dbReference type="ARBA" id="ARBA00022729"/>
    </source>
</evidence>
<dbReference type="PANTHER" id="PTHR46847:SF2">
    <property type="entry name" value="ABC TRANSPORTER SUGAR-BINDING PROTEIN"/>
    <property type="match status" value="1"/>
</dbReference>
<accession>M5UBP9</accession>
<dbReference type="RefSeq" id="WP_008685013.1">
    <property type="nucleotide sequence ID" value="NZ_ANOH01000352.1"/>
</dbReference>
<gene>
    <name evidence="6" type="ORF">RSSM_05121</name>
</gene>
<evidence type="ECO:0000256" key="4">
    <source>
        <dbReference type="SAM" id="MobiDB-lite"/>
    </source>
</evidence>
<evidence type="ECO:0000256" key="1">
    <source>
        <dbReference type="ARBA" id="ARBA00004196"/>
    </source>
</evidence>
<comment type="subcellular location">
    <subcellularLocation>
        <location evidence="1">Cell envelope</location>
    </subcellularLocation>
</comment>
<feature type="region of interest" description="Disordered" evidence="4">
    <location>
        <begin position="387"/>
        <end position="419"/>
    </location>
</feature>
<proteinExistence type="inferred from homology"/>
<reference evidence="6 7" key="1">
    <citation type="journal article" date="2013" name="Mar. Genomics">
        <title>Expression of sulfatases in Rhodopirellula baltica and the diversity of sulfatases in the genus Rhodopirellula.</title>
        <authorList>
            <person name="Wegner C.E."/>
            <person name="Richter-Heitmann T."/>
            <person name="Klindworth A."/>
            <person name="Klockow C."/>
            <person name="Richter M."/>
            <person name="Achstetter T."/>
            <person name="Glockner F.O."/>
            <person name="Harder J."/>
        </authorList>
    </citation>
    <scope>NUCLEOTIDE SEQUENCE [LARGE SCALE GENOMIC DNA]</scope>
    <source>
        <strain evidence="6 7">SM41</strain>
    </source>
</reference>
<feature type="domain" description="Periplasmic binding protein" evidence="5">
    <location>
        <begin position="54"/>
        <end position="322"/>
    </location>
</feature>
<dbReference type="InterPro" id="IPR025997">
    <property type="entry name" value="SBP_2_dom"/>
</dbReference>
<dbReference type="PANTHER" id="PTHR46847">
    <property type="entry name" value="D-ALLOSE-BINDING PERIPLASMIC PROTEIN-RELATED"/>
    <property type="match status" value="1"/>
</dbReference>
<dbReference type="OrthoDB" id="245475at2"/>
<dbReference type="Pfam" id="PF13407">
    <property type="entry name" value="Peripla_BP_4"/>
    <property type="match status" value="1"/>
</dbReference>